<gene>
    <name evidence="2" type="ORF">NHX12_018352</name>
</gene>
<accession>A0A9Q0EW87</accession>
<evidence type="ECO:0000313" key="3">
    <source>
        <dbReference type="Proteomes" id="UP001148018"/>
    </source>
</evidence>
<keyword evidence="3" id="KW-1185">Reference proteome</keyword>
<reference evidence="2" key="1">
    <citation type="submission" date="2022-07" db="EMBL/GenBank/DDBJ databases">
        <title>Chromosome-level genome of Muraenolepis orangiensis.</title>
        <authorList>
            <person name="Kim J."/>
        </authorList>
    </citation>
    <scope>NUCLEOTIDE SEQUENCE</scope>
    <source>
        <strain evidence="2">KU_S4_2022</strain>
        <tissue evidence="2">Muscle</tissue>
    </source>
</reference>
<feature type="compositionally biased region" description="Polar residues" evidence="1">
    <location>
        <begin position="75"/>
        <end position="98"/>
    </location>
</feature>
<dbReference type="EMBL" id="JANIIK010000034">
    <property type="protein sequence ID" value="KAJ3614782.1"/>
    <property type="molecule type" value="Genomic_DNA"/>
</dbReference>
<organism evidence="2 3">
    <name type="scientific">Muraenolepis orangiensis</name>
    <name type="common">Patagonian moray cod</name>
    <dbReference type="NCBI Taxonomy" id="630683"/>
    <lineage>
        <taxon>Eukaryota</taxon>
        <taxon>Metazoa</taxon>
        <taxon>Chordata</taxon>
        <taxon>Craniata</taxon>
        <taxon>Vertebrata</taxon>
        <taxon>Euteleostomi</taxon>
        <taxon>Actinopterygii</taxon>
        <taxon>Neopterygii</taxon>
        <taxon>Teleostei</taxon>
        <taxon>Neoteleostei</taxon>
        <taxon>Acanthomorphata</taxon>
        <taxon>Zeiogadaria</taxon>
        <taxon>Gadariae</taxon>
        <taxon>Gadiformes</taxon>
        <taxon>Muraenolepidoidei</taxon>
        <taxon>Muraenolepididae</taxon>
        <taxon>Muraenolepis</taxon>
    </lineage>
</organism>
<dbReference type="AlphaFoldDB" id="A0A9Q0EW87"/>
<evidence type="ECO:0000256" key="1">
    <source>
        <dbReference type="SAM" id="MobiDB-lite"/>
    </source>
</evidence>
<feature type="region of interest" description="Disordered" evidence="1">
    <location>
        <begin position="51"/>
        <end position="105"/>
    </location>
</feature>
<name>A0A9Q0EW87_9TELE</name>
<comment type="caution">
    <text evidence="2">The sequence shown here is derived from an EMBL/GenBank/DDBJ whole genome shotgun (WGS) entry which is preliminary data.</text>
</comment>
<proteinExistence type="predicted"/>
<feature type="non-terminal residue" evidence="2">
    <location>
        <position position="1"/>
    </location>
</feature>
<protein>
    <submittedName>
        <fullName evidence="2">Uncharacterized protein</fullName>
    </submittedName>
</protein>
<dbReference type="OrthoDB" id="5972338at2759"/>
<evidence type="ECO:0000313" key="2">
    <source>
        <dbReference type="EMBL" id="KAJ3614782.1"/>
    </source>
</evidence>
<dbReference type="Proteomes" id="UP001148018">
    <property type="component" value="Unassembled WGS sequence"/>
</dbReference>
<sequence length="105" mass="11315">MRWCILRDPVSLCLSQNSEFGTDGISLVTTTPGPERLPGNQRLHKYHALHQAGEDPEAGSSRKASVEAQLEATRSRASNSQQHLAEQLAQGVTANSEFGTDGISL</sequence>